<dbReference type="STRING" id="280332.CQ12_30390"/>
<keyword evidence="3" id="KW-1185">Reference proteome</keyword>
<dbReference type="PANTHER" id="PTHR42912:SF93">
    <property type="entry name" value="N6-ADENOSINE-METHYLTRANSFERASE TMT1A"/>
    <property type="match status" value="1"/>
</dbReference>
<dbReference type="SUPFAM" id="SSF53335">
    <property type="entry name" value="S-adenosyl-L-methionine-dependent methyltransferases"/>
    <property type="match status" value="1"/>
</dbReference>
<dbReference type="OrthoDB" id="5517736at2"/>
<dbReference type="InterPro" id="IPR050508">
    <property type="entry name" value="Methyltransf_Superfamily"/>
</dbReference>
<proteinExistence type="predicted"/>
<dbReference type="InterPro" id="IPR013216">
    <property type="entry name" value="Methyltransf_11"/>
</dbReference>
<dbReference type="RefSeq" id="WP_057840882.1">
    <property type="nucleotide sequence ID" value="NZ_LLXZ01000231.1"/>
</dbReference>
<dbReference type="InterPro" id="IPR029063">
    <property type="entry name" value="SAM-dependent_MTases_sf"/>
</dbReference>
<evidence type="ECO:0000313" key="3">
    <source>
        <dbReference type="Proteomes" id="UP000050863"/>
    </source>
</evidence>
<dbReference type="GO" id="GO:0008757">
    <property type="term" value="F:S-adenosylmethionine-dependent methyltransferase activity"/>
    <property type="evidence" value="ECO:0007669"/>
    <property type="project" value="InterPro"/>
</dbReference>
<evidence type="ECO:0000259" key="1">
    <source>
        <dbReference type="Pfam" id="PF08241"/>
    </source>
</evidence>
<reference evidence="2 3" key="1">
    <citation type="submission" date="2014-03" db="EMBL/GenBank/DDBJ databases">
        <title>Bradyrhizobium valentinum sp. nov., isolated from effective nodules of Lupinus mariae-josephae, a lupine endemic of basic-lime soils in Eastern Spain.</title>
        <authorList>
            <person name="Duran D."/>
            <person name="Rey L."/>
            <person name="Navarro A."/>
            <person name="Busquets A."/>
            <person name="Imperial J."/>
            <person name="Ruiz-Argueso T."/>
        </authorList>
    </citation>
    <scope>NUCLEOTIDE SEQUENCE [LARGE SCALE GENOMIC DNA]</scope>
    <source>
        <strain evidence="2 3">PAC68</strain>
    </source>
</reference>
<dbReference type="Gene3D" id="3.40.50.150">
    <property type="entry name" value="Vaccinia Virus protein VP39"/>
    <property type="match status" value="1"/>
</dbReference>
<dbReference type="Proteomes" id="UP000050863">
    <property type="component" value="Unassembled WGS sequence"/>
</dbReference>
<gene>
    <name evidence="2" type="ORF">CQ12_30390</name>
</gene>
<name>A0A0R3KLA3_9BRAD</name>
<dbReference type="AlphaFoldDB" id="A0A0R3KLA3"/>
<feature type="domain" description="Methyltransferase type 11" evidence="1">
    <location>
        <begin position="46"/>
        <end position="141"/>
    </location>
</feature>
<organism evidence="2 3">
    <name type="scientific">Bradyrhizobium jicamae</name>
    <dbReference type="NCBI Taxonomy" id="280332"/>
    <lineage>
        <taxon>Bacteria</taxon>
        <taxon>Pseudomonadati</taxon>
        <taxon>Pseudomonadota</taxon>
        <taxon>Alphaproteobacteria</taxon>
        <taxon>Hyphomicrobiales</taxon>
        <taxon>Nitrobacteraceae</taxon>
        <taxon>Bradyrhizobium</taxon>
    </lineage>
</organism>
<dbReference type="EMBL" id="LLXZ01000231">
    <property type="protein sequence ID" value="KRQ92927.1"/>
    <property type="molecule type" value="Genomic_DNA"/>
</dbReference>
<accession>A0A0R3KLA3</accession>
<evidence type="ECO:0000313" key="2">
    <source>
        <dbReference type="EMBL" id="KRQ92927.1"/>
    </source>
</evidence>
<comment type="caution">
    <text evidence="2">The sequence shown here is derived from an EMBL/GenBank/DDBJ whole genome shotgun (WGS) entry which is preliminary data.</text>
</comment>
<sequence>MSFSNVYDDAARAEAYARLKFPGTYYLAYRDLPTIIAAHVKGSAALDFGCGAGRSTRFLKKLRFDTVGIDISPSMIEAAKQADPDGDYRLVANGDFSAFAPGSLDLVLSAFAFDNIPDLANRRALLEGLRRLLRPAGRIIMLGSTPEIYSREWASFTTEAFPENRVAKSGEVVRIVMTDVGDPRPVVDLVWFHQDYLNLFEVSGLVLQAEYRPLGQADEPYSWVSEMTVAPWFIYVLERRGLSSSG</sequence>
<protein>
    <recommendedName>
        <fullName evidence="1">Methyltransferase type 11 domain-containing protein</fullName>
    </recommendedName>
</protein>
<dbReference type="CDD" id="cd02440">
    <property type="entry name" value="AdoMet_MTases"/>
    <property type="match status" value="1"/>
</dbReference>
<dbReference type="Pfam" id="PF08241">
    <property type="entry name" value="Methyltransf_11"/>
    <property type="match status" value="1"/>
</dbReference>
<dbReference type="PANTHER" id="PTHR42912">
    <property type="entry name" value="METHYLTRANSFERASE"/>
    <property type="match status" value="1"/>
</dbReference>